<feature type="transmembrane region" description="Helical" evidence="1">
    <location>
        <begin position="36"/>
        <end position="54"/>
    </location>
</feature>
<dbReference type="AlphaFoldDB" id="A0A1T4L055"/>
<keyword evidence="1" id="KW-0812">Transmembrane</keyword>
<dbReference type="OrthoDB" id="2940849at2"/>
<feature type="transmembrane region" description="Helical" evidence="1">
    <location>
        <begin position="12"/>
        <end position="30"/>
    </location>
</feature>
<sequence>MNYKVLKDKKVVIGLISAMVLAITAILLAIYDISYWVLSSGLSIVILYSSLGRADRIMKDDSKS</sequence>
<dbReference type="EMBL" id="FUWO01000006">
    <property type="protein sequence ID" value="SJZ48114.1"/>
    <property type="molecule type" value="Genomic_DNA"/>
</dbReference>
<organism evidence="2 3">
    <name type="scientific">Globicatella sulfidifaciens DSM 15739</name>
    <dbReference type="NCBI Taxonomy" id="1121925"/>
    <lineage>
        <taxon>Bacteria</taxon>
        <taxon>Bacillati</taxon>
        <taxon>Bacillota</taxon>
        <taxon>Bacilli</taxon>
        <taxon>Lactobacillales</taxon>
        <taxon>Aerococcaceae</taxon>
        <taxon>Globicatella</taxon>
    </lineage>
</organism>
<dbReference type="Proteomes" id="UP000189941">
    <property type="component" value="Unassembled WGS sequence"/>
</dbReference>
<evidence type="ECO:0000313" key="2">
    <source>
        <dbReference type="EMBL" id="SJZ48114.1"/>
    </source>
</evidence>
<keyword evidence="1" id="KW-0472">Membrane</keyword>
<dbReference type="STRING" id="1121925.SAMN02746011_00917"/>
<name>A0A1T4L055_9LACT</name>
<reference evidence="3" key="1">
    <citation type="submission" date="2017-02" db="EMBL/GenBank/DDBJ databases">
        <authorList>
            <person name="Varghese N."/>
            <person name="Submissions S."/>
        </authorList>
    </citation>
    <scope>NUCLEOTIDE SEQUENCE [LARGE SCALE GENOMIC DNA]</scope>
    <source>
        <strain evidence="3">DSM 15739</strain>
    </source>
</reference>
<proteinExistence type="predicted"/>
<protein>
    <submittedName>
        <fullName evidence="2">Uncharacterized protein</fullName>
    </submittedName>
</protein>
<keyword evidence="1" id="KW-1133">Transmembrane helix</keyword>
<keyword evidence="3" id="KW-1185">Reference proteome</keyword>
<gene>
    <name evidence="2" type="ORF">SAMN02746011_00917</name>
</gene>
<evidence type="ECO:0000256" key="1">
    <source>
        <dbReference type="SAM" id="Phobius"/>
    </source>
</evidence>
<evidence type="ECO:0000313" key="3">
    <source>
        <dbReference type="Proteomes" id="UP000189941"/>
    </source>
</evidence>
<dbReference type="RefSeq" id="WP_076765384.1">
    <property type="nucleotide sequence ID" value="NZ_FUWO01000006.1"/>
</dbReference>
<accession>A0A1T4L055</accession>